<evidence type="ECO:0000259" key="2">
    <source>
        <dbReference type="PROSITE" id="PS50930"/>
    </source>
</evidence>
<dbReference type="KEGG" id="gps:C427_4245"/>
<dbReference type="Pfam" id="PF04397">
    <property type="entry name" value="LytTR"/>
    <property type="match status" value="1"/>
</dbReference>
<dbReference type="PROSITE" id="PS50930">
    <property type="entry name" value="HTH_LYTTR"/>
    <property type="match status" value="1"/>
</dbReference>
<dbReference type="GO" id="GO:0000160">
    <property type="term" value="P:phosphorelay signal transduction system"/>
    <property type="evidence" value="ECO:0007669"/>
    <property type="project" value="UniProtKB-KW"/>
</dbReference>
<evidence type="ECO:0000256" key="1">
    <source>
        <dbReference type="ARBA" id="ARBA00023012"/>
    </source>
</evidence>
<evidence type="ECO:0000313" key="3">
    <source>
        <dbReference type="EMBL" id="AGH46350.1"/>
    </source>
</evidence>
<keyword evidence="4" id="KW-1185">Reference proteome</keyword>
<organism evidence="3 4">
    <name type="scientific">Paraglaciecola psychrophila 170</name>
    <dbReference type="NCBI Taxonomy" id="1129794"/>
    <lineage>
        <taxon>Bacteria</taxon>
        <taxon>Pseudomonadati</taxon>
        <taxon>Pseudomonadota</taxon>
        <taxon>Gammaproteobacteria</taxon>
        <taxon>Alteromonadales</taxon>
        <taxon>Alteromonadaceae</taxon>
        <taxon>Paraglaciecola</taxon>
    </lineage>
</organism>
<keyword evidence="1" id="KW-0902">Two-component regulatory system</keyword>
<accession>K7A8N5</accession>
<dbReference type="Proteomes" id="UP000011864">
    <property type="component" value="Chromosome"/>
</dbReference>
<dbReference type="GO" id="GO:0003677">
    <property type="term" value="F:DNA binding"/>
    <property type="evidence" value="ECO:0007669"/>
    <property type="project" value="InterPro"/>
</dbReference>
<dbReference type="EMBL" id="CP003837">
    <property type="protein sequence ID" value="AGH46350.1"/>
    <property type="molecule type" value="Genomic_DNA"/>
</dbReference>
<sequence>MNRSAMINMSKLKRLTPNSNVEYVAILTTGSSVKVSRKYKFKLKELRKNRGCED</sequence>
<proteinExistence type="predicted"/>
<reference evidence="3 4" key="1">
    <citation type="journal article" date="2013" name="Genome Announc.">
        <title>Complete Genome Sequence of Glaciecola psychrophila Strain 170T.</title>
        <authorList>
            <person name="Yin J."/>
            <person name="Chen J."/>
            <person name="Liu G."/>
            <person name="Yu Y."/>
            <person name="Song L."/>
            <person name="Wang X."/>
            <person name="Qu X."/>
        </authorList>
    </citation>
    <scope>NUCLEOTIDE SEQUENCE [LARGE SCALE GENOMIC DNA]</scope>
    <source>
        <strain evidence="3 4">170</strain>
    </source>
</reference>
<dbReference type="InterPro" id="IPR007492">
    <property type="entry name" value="LytTR_DNA-bd_dom"/>
</dbReference>
<feature type="domain" description="HTH LytTR-type" evidence="2">
    <location>
        <begin position="1"/>
        <end position="49"/>
    </location>
</feature>
<dbReference type="AlphaFoldDB" id="K7A8N5"/>
<evidence type="ECO:0000313" key="4">
    <source>
        <dbReference type="Proteomes" id="UP000011864"/>
    </source>
</evidence>
<dbReference type="STRING" id="1129794.C427_4245"/>
<protein>
    <submittedName>
        <fullName evidence="3">Response regulator receiver protein</fullName>
    </submittedName>
</protein>
<gene>
    <name evidence="3" type="ORF">C427_4245</name>
</gene>
<dbReference type="Gene3D" id="2.40.50.1020">
    <property type="entry name" value="LytTr DNA-binding domain"/>
    <property type="match status" value="1"/>
</dbReference>
<dbReference type="HOGENOM" id="CLU_3046263_0_0_6"/>
<name>K7A8N5_9ALTE</name>
<dbReference type="PATRIC" id="fig|1129794.4.peg.4227"/>